<gene>
    <name evidence="11" type="ORF">UFOPK1856_00088</name>
</gene>
<organism evidence="11">
    <name type="scientific">freshwater metagenome</name>
    <dbReference type="NCBI Taxonomy" id="449393"/>
    <lineage>
        <taxon>unclassified sequences</taxon>
        <taxon>metagenomes</taxon>
        <taxon>ecological metagenomes</taxon>
    </lineage>
</organism>
<evidence type="ECO:0000259" key="10">
    <source>
        <dbReference type="PROSITE" id="PS50928"/>
    </source>
</evidence>
<keyword evidence="7 9" id="KW-1133">Transmembrane helix</keyword>
<feature type="transmembrane region" description="Helical" evidence="9">
    <location>
        <begin position="188"/>
        <end position="213"/>
    </location>
</feature>
<dbReference type="GO" id="GO:0005886">
    <property type="term" value="C:plasma membrane"/>
    <property type="evidence" value="ECO:0007669"/>
    <property type="project" value="UniProtKB-SubCell"/>
</dbReference>
<evidence type="ECO:0000256" key="8">
    <source>
        <dbReference type="ARBA" id="ARBA00023136"/>
    </source>
</evidence>
<dbReference type="Pfam" id="PF00528">
    <property type="entry name" value="BPD_transp_1"/>
    <property type="match status" value="1"/>
</dbReference>
<accession>A0A6J6GUE7</accession>
<keyword evidence="8 9" id="KW-0472">Membrane</keyword>
<dbReference type="CDD" id="cd06261">
    <property type="entry name" value="TM_PBP2"/>
    <property type="match status" value="1"/>
</dbReference>
<dbReference type="PANTHER" id="PTHR32243:SF50">
    <property type="entry name" value="MALTOSE_MALTODEXTRIN TRANSPORT SYSTEM PERMEASE PROTEIN MALG"/>
    <property type="match status" value="1"/>
</dbReference>
<comment type="similarity">
    <text evidence="2">Belongs to the binding-protein-dependent transport system permease family. MalFG subfamily.</text>
</comment>
<dbReference type="EMBL" id="CAEZUV010000005">
    <property type="protein sequence ID" value="CAB4605012.1"/>
    <property type="molecule type" value="Genomic_DNA"/>
</dbReference>
<evidence type="ECO:0000256" key="9">
    <source>
        <dbReference type="SAM" id="Phobius"/>
    </source>
</evidence>
<evidence type="ECO:0000256" key="1">
    <source>
        <dbReference type="ARBA" id="ARBA00004651"/>
    </source>
</evidence>
<protein>
    <submittedName>
        <fullName evidence="11">Unannotated protein</fullName>
    </submittedName>
</protein>
<dbReference type="PROSITE" id="PS50928">
    <property type="entry name" value="ABC_TM1"/>
    <property type="match status" value="1"/>
</dbReference>
<evidence type="ECO:0000256" key="2">
    <source>
        <dbReference type="ARBA" id="ARBA00009047"/>
    </source>
</evidence>
<dbReference type="InterPro" id="IPR050901">
    <property type="entry name" value="BP-dep_ABC_trans_perm"/>
</dbReference>
<evidence type="ECO:0000256" key="6">
    <source>
        <dbReference type="ARBA" id="ARBA00022692"/>
    </source>
</evidence>
<dbReference type="InterPro" id="IPR035906">
    <property type="entry name" value="MetI-like_sf"/>
</dbReference>
<feature type="domain" description="ABC transmembrane type-1" evidence="10">
    <location>
        <begin position="70"/>
        <end position="268"/>
    </location>
</feature>
<dbReference type="SUPFAM" id="SSF161098">
    <property type="entry name" value="MetI-like"/>
    <property type="match status" value="1"/>
</dbReference>
<feature type="transmembrane region" description="Helical" evidence="9">
    <location>
        <begin position="107"/>
        <end position="128"/>
    </location>
</feature>
<evidence type="ECO:0000256" key="7">
    <source>
        <dbReference type="ARBA" id="ARBA00022989"/>
    </source>
</evidence>
<keyword evidence="4" id="KW-1003">Cell membrane</keyword>
<proteinExistence type="inferred from homology"/>
<reference evidence="11" key="1">
    <citation type="submission" date="2020-05" db="EMBL/GenBank/DDBJ databases">
        <authorList>
            <person name="Chiriac C."/>
            <person name="Salcher M."/>
            <person name="Ghai R."/>
            <person name="Kavagutti S V."/>
        </authorList>
    </citation>
    <scope>NUCLEOTIDE SEQUENCE</scope>
</reference>
<keyword evidence="3" id="KW-0813">Transport</keyword>
<evidence type="ECO:0000313" key="11">
    <source>
        <dbReference type="EMBL" id="CAB4605012.1"/>
    </source>
</evidence>
<evidence type="ECO:0000256" key="3">
    <source>
        <dbReference type="ARBA" id="ARBA00022448"/>
    </source>
</evidence>
<keyword evidence="6 9" id="KW-0812">Transmembrane</keyword>
<dbReference type="AlphaFoldDB" id="A0A6J6GUE7"/>
<dbReference type="GO" id="GO:0042956">
    <property type="term" value="P:maltodextrin transmembrane transport"/>
    <property type="evidence" value="ECO:0007669"/>
    <property type="project" value="TreeGrafter"/>
</dbReference>
<feature type="transmembrane region" description="Helical" evidence="9">
    <location>
        <begin position="247"/>
        <end position="268"/>
    </location>
</feature>
<feature type="transmembrane region" description="Helical" evidence="9">
    <location>
        <begin position="74"/>
        <end position="95"/>
    </location>
</feature>
<dbReference type="InterPro" id="IPR000515">
    <property type="entry name" value="MetI-like"/>
</dbReference>
<dbReference type="Gene3D" id="1.10.3720.10">
    <property type="entry name" value="MetI-like"/>
    <property type="match status" value="1"/>
</dbReference>
<evidence type="ECO:0000256" key="4">
    <source>
        <dbReference type="ARBA" id="ARBA00022475"/>
    </source>
</evidence>
<keyword evidence="5" id="KW-0762">Sugar transport</keyword>
<comment type="subcellular location">
    <subcellularLocation>
        <location evidence="1">Cell membrane</location>
        <topology evidence="1">Multi-pass membrane protein</topology>
    </subcellularLocation>
</comment>
<evidence type="ECO:0000256" key="5">
    <source>
        <dbReference type="ARBA" id="ARBA00022597"/>
    </source>
</evidence>
<name>A0A6J6GUE7_9ZZZZ</name>
<feature type="transmembrane region" description="Helical" evidence="9">
    <location>
        <begin position="148"/>
        <end position="167"/>
    </location>
</feature>
<sequence>MNKWLKQDLWRHIVALTTAIFALFPLYLVIISSFNSTGSLQITSFVPREISWNNYKLLFTSPAIPYLTWMKNSLVVAGSVALVSVVIGSASAFAFSRLSFKGRKPGIQLLLLVQMFPAILAISAVYVIMERVQTFAPGIGLGTQGGLVLVYLGGAMGVNIWLLKGFVDSIPKELDEAAKIDGASEVQTFWLIFIPLATPVLAVVTLLSFIGTFNEFILARLFLVDMESRTIAVGLQQFIGGQYSQNWGPFAAGSIIASIPIVIIFLSLQKYIVNGLTAGSVKG</sequence>
<dbReference type="GO" id="GO:0015423">
    <property type="term" value="F:ABC-type maltose transporter activity"/>
    <property type="evidence" value="ECO:0007669"/>
    <property type="project" value="TreeGrafter"/>
</dbReference>
<dbReference type="PANTHER" id="PTHR32243">
    <property type="entry name" value="MALTOSE TRANSPORT SYSTEM PERMEASE-RELATED"/>
    <property type="match status" value="1"/>
</dbReference>
<feature type="transmembrane region" description="Helical" evidence="9">
    <location>
        <begin position="12"/>
        <end position="34"/>
    </location>
</feature>